<evidence type="ECO:0008006" key="3">
    <source>
        <dbReference type="Google" id="ProtNLM"/>
    </source>
</evidence>
<protein>
    <recommendedName>
        <fullName evidence="3">Methyl-accepting chemotaxis protein</fullName>
    </recommendedName>
</protein>
<keyword evidence="2" id="KW-1185">Reference proteome</keyword>
<gene>
    <name evidence="1" type="ORF">KKP3000_003603</name>
</gene>
<dbReference type="EMBL" id="JBDXSU010000005">
    <property type="protein sequence ID" value="MFB5190158.1"/>
    <property type="molecule type" value="Genomic_DNA"/>
</dbReference>
<name>A0ABV5ADA8_9BACL</name>
<reference evidence="1 2" key="1">
    <citation type="journal article" date="2024" name="Int. J. Mol. Sci.">
        <title>Exploration of Alicyclobacillus spp. Genome in Search of Antibiotic Resistance.</title>
        <authorList>
            <person name="Bucka-Kolendo J."/>
            <person name="Kiousi D.E."/>
            <person name="Dekowska A."/>
            <person name="Mikolajczuk-Szczyrba A."/>
            <person name="Karadedos D.M."/>
            <person name="Michael P."/>
            <person name="Galanis A."/>
            <person name="Sokolowska B."/>
        </authorList>
    </citation>
    <scope>NUCLEOTIDE SEQUENCE [LARGE SCALE GENOMIC DNA]</scope>
    <source>
        <strain evidence="1 2">KKP 3000</strain>
    </source>
</reference>
<evidence type="ECO:0000313" key="2">
    <source>
        <dbReference type="Proteomes" id="UP001579974"/>
    </source>
</evidence>
<comment type="caution">
    <text evidence="1">The sequence shown here is derived from an EMBL/GenBank/DDBJ whole genome shotgun (WGS) entry which is preliminary data.</text>
</comment>
<sequence length="173" mass="18320">MRLSWMGMMKVAIPVLVIALGVNGLIDVRLQRDMAAKTTTLTQQVQEAKALSAQLHGGLQGLTTVQSETVQMQSSLVTVEGAAANMASGLSTLATTVAGIHQTVTDIHAGVQASKQQIDAIQTSETHILSTLQQLSAVNNQIVEHLGSMVSDEQQIDANLAQMNQKTALLPSH</sequence>
<organism evidence="1 2">
    <name type="scientific">Alicyclobacillus fastidiosus</name>
    <dbReference type="NCBI Taxonomy" id="392011"/>
    <lineage>
        <taxon>Bacteria</taxon>
        <taxon>Bacillati</taxon>
        <taxon>Bacillota</taxon>
        <taxon>Bacilli</taxon>
        <taxon>Bacillales</taxon>
        <taxon>Alicyclobacillaceae</taxon>
        <taxon>Alicyclobacillus</taxon>
    </lineage>
</organism>
<proteinExistence type="predicted"/>
<dbReference type="Proteomes" id="UP001579974">
    <property type="component" value="Unassembled WGS sequence"/>
</dbReference>
<evidence type="ECO:0000313" key="1">
    <source>
        <dbReference type="EMBL" id="MFB5190158.1"/>
    </source>
</evidence>
<accession>A0ABV5ADA8</accession>
<dbReference type="RefSeq" id="WP_275473785.1">
    <property type="nucleotide sequence ID" value="NZ_CP162940.1"/>
</dbReference>